<keyword evidence="1" id="KW-0677">Repeat</keyword>
<feature type="repeat" description="ANK" evidence="3">
    <location>
        <begin position="871"/>
        <end position="903"/>
    </location>
</feature>
<proteinExistence type="predicted"/>
<dbReference type="AlphaFoldDB" id="A0A8S1CKL6"/>
<protein>
    <submittedName>
        <fullName evidence="4">Uncharacterized protein</fullName>
    </submittedName>
</protein>
<dbReference type="SMART" id="SM00248">
    <property type="entry name" value="ANK"/>
    <property type="match status" value="23"/>
</dbReference>
<dbReference type="PANTHER" id="PTHR24198:SF165">
    <property type="entry name" value="ANKYRIN REPEAT-CONTAINING PROTEIN-RELATED"/>
    <property type="match status" value="1"/>
</dbReference>
<reference evidence="4 5" key="1">
    <citation type="submission" date="2020-04" db="EMBL/GenBank/DDBJ databases">
        <authorList>
            <person name="Alioto T."/>
            <person name="Alioto T."/>
            <person name="Gomez Garrido J."/>
        </authorList>
    </citation>
    <scope>NUCLEOTIDE SEQUENCE [LARGE SCALE GENOMIC DNA]</scope>
</reference>
<dbReference type="Proteomes" id="UP000494165">
    <property type="component" value="Unassembled WGS sequence"/>
</dbReference>
<feature type="repeat" description="ANK" evidence="3">
    <location>
        <begin position="938"/>
        <end position="970"/>
    </location>
</feature>
<feature type="repeat" description="ANK" evidence="3">
    <location>
        <begin position="802"/>
        <end position="834"/>
    </location>
</feature>
<dbReference type="SUPFAM" id="SSF48403">
    <property type="entry name" value="Ankyrin repeat"/>
    <property type="match status" value="4"/>
</dbReference>
<evidence type="ECO:0000256" key="1">
    <source>
        <dbReference type="ARBA" id="ARBA00022737"/>
    </source>
</evidence>
<dbReference type="PANTHER" id="PTHR24198">
    <property type="entry name" value="ANKYRIN REPEAT AND PROTEIN KINASE DOMAIN-CONTAINING PROTEIN"/>
    <property type="match status" value="1"/>
</dbReference>
<dbReference type="InterPro" id="IPR002110">
    <property type="entry name" value="Ankyrin_rpt"/>
</dbReference>
<feature type="repeat" description="ANK" evidence="3">
    <location>
        <begin position="323"/>
        <end position="355"/>
    </location>
</feature>
<dbReference type="OrthoDB" id="6774963at2759"/>
<comment type="caution">
    <text evidence="4">The sequence shown here is derived from an EMBL/GenBank/DDBJ whole genome shotgun (WGS) entry which is preliminary data.</text>
</comment>
<accession>A0A8S1CKL6</accession>
<sequence length="1014" mass="114762">MLHRVATWGAISDVRPLIEKTHDINARGGVDNTTALHHAAKNRKCDKEMIELFLLHGATVETEDSEGMESVDYAVQEKNFETAEELLKHRTDGFDCSLLHFYIKKNDLKVVKEVYENDKTSVNVVAKCGKTALEVAAQYGTLEMCLFVYNFSDVTQRASTILHYAVLNEINPSRVIEFFFSLYPNIDVRNPSYETPLHIALKVEKLVAVEELLKRGASLKDDWNAFLFCVKENKLKSAKFMHEKDPSLINQSDDAGKKALQLAALHADLEMCKWLVSLKVVVDATDRDERTVLHFVALRRSPDVELVRYFAPLVANIDQADAFHLSPLHYAIRNGSYATAKELIDQGANLRAKISLRIPLHYFISQKMHDAAKFVYENDHQQLDMTDGSMSMTCLHYAALTADVRMCKWLVELGCDVNPRMPNKATVLHYATRNRNHAKEIIEYFLQSFDLNVDVPDENNQTALHFALRNENLEVAELLLSHGANIKMTRGKLNLLHLCILHDKLNSAKFVHKKDRELIKALEFNGKTALHLAAQYAGVDVCKWLVDEGVKVSEVDAYANRTALHFVFHRKVECRDLVKFFGTTGMDFAAKDKHGFSALAHALKFGKFDMAEELLSLDVDLRSKINHYDNALQFCVAMKNMAAVNFLCKKDENLINESGANKRTALHIAAGNADVSMCRWLVNRGADVHALDQMYNNVLHYFAHRDQDNSVADHQRRDLVTFFKSKHVKLDQFNHEGKTPLHVALQLKDTSVAKYLIESGANLLLKCEGENYLLYCVQMGNLESSKLVHQMAPDLIKGCNEKGLNALHIAAQGGSLEMVKWLVGEGMKVDQVNEVDHYNVLHYATLNKKEAERLVRYFVAQRGPLNGKTDLGETPLHLALRNKKYAIAQMMVDLGADVDAKIGTENNMIHICVMDDNLEGARIVHKANPQLINQLATEKRNALHLAALYGSLEMCHWLYEMGVDPHAKASENRSILDFCGDQSEKKKFFLSLGVKKEKSLVSFLRKSFRMKKKK</sequence>
<evidence type="ECO:0000313" key="4">
    <source>
        <dbReference type="EMBL" id="CAB3368681.1"/>
    </source>
</evidence>
<organism evidence="4 5">
    <name type="scientific">Cloeon dipterum</name>
    <dbReference type="NCBI Taxonomy" id="197152"/>
    <lineage>
        <taxon>Eukaryota</taxon>
        <taxon>Metazoa</taxon>
        <taxon>Ecdysozoa</taxon>
        <taxon>Arthropoda</taxon>
        <taxon>Hexapoda</taxon>
        <taxon>Insecta</taxon>
        <taxon>Pterygota</taxon>
        <taxon>Palaeoptera</taxon>
        <taxon>Ephemeroptera</taxon>
        <taxon>Pisciforma</taxon>
        <taxon>Baetidae</taxon>
        <taxon>Cloeon</taxon>
    </lineage>
</organism>
<dbReference type="PROSITE" id="PS50088">
    <property type="entry name" value="ANK_REPEAT"/>
    <property type="match status" value="10"/>
</dbReference>
<evidence type="ECO:0000256" key="3">
    <source>
        <dbReference type="PROSITE-ProRule" id="PRU00023"/>
    </source>
</evidence>
<dbReference type="InterPro" id="IPR036770">
    <property type="entry name" value="Ankyrin_rpt-contain_sf"/>
</dbReference>
<dbReference type="PRINTS" id="PR01415">
    <property type="entry name" value="ANKYRIN"/>
</dbReference>
<evidence type="ECO:0000313" key="5">
    <source>
        <dbReference type="Proteomes" id="UP000494165"/>
    </source>
</evidence>
<feature type="repeat" description="ANK" evidence="3">
    <location>
        <begin position="459"/>
        <end position="491"/>
    </location>
</feature>
<dbReference type="Gene3D" id="1.25.40.20">
    <property type="entry name" value="Ankyrin repeat-containing domain"/>
    <property type="match status" value="4"/>
</dbReference>
<dbReference type="Pfam" id="PF12796">
    <property type="entry name" value="Ank_2"/>
    <property type="match status" value="7"/>
</dbReference>
<keyword evidence="5" id="KW-1185">Reference proteome</keyword>
<feature type="repeat" description="ANK" evidence="3">
    <location>
        <begin position="31"/>
        <end position="65"/>
    </location>
</feature>
<feature type="repeat" description="ANK" evidence="3">
    <location>
        <begin position="661"/>
        <end position="693"/>
    </location>
</feature>
<evidence type="ECO:0000256" key="2">
    <source>
        <dbReference type="ARBA" id="ARBA00023043"/>
    </source>
</evidence>
<gene>
    <name evidence="4" type="ORF">CLODIP_2_CD00803</name>
</gene>
<feature type="repeat" description="ANK" evidence="3">
    <location>
        <begin position="525"/>
        <end position="557"/>
    </location>
</feature>
<dbReference type="Pfam" id="PF13606">
    <property type="entry name" value="Ank_3"/>
    <property type="match status" value="1"/>
</dbReference>
<feature type="repeat" description="ANK" evidence="3">
    <location>
        <begin position="192"/>
        <end position="219"/>
    </location>
</feature>
<keyword evidence="2 3" id="KW-0040">ANK repeat</keyword>
<dbReference type="PROSITE" id="PS50297">
    <property type="entry name" value="ANK_REP_REGION"/>
    <property type="match status" value="9"/>
</dbReference>
<dbReference type="Pfam" id="PF00023">
    <property type="entry name" value="Ank"/>
    <property type="match status" value="1"/>
</dbReference>
<name>A0A8S1CKL6_9INSE</name>
<feature type="repeat" description="ANK" evidence="3">
    <location>
        <begin position="736"/>
        <end position="768"/>
    </location>
</feature>
<dbReference type="EMBL" id="CADEPI010000039">
    <property type="protein sequence ID" value="CAB3368681.1"/>
    <property type="molecule type" value="Genomic_DNA"/>
</dbReference>